<dbReference type="GO" id="GO:0046872">
    <property type="term" value="F:metal ion binding"/>
    <property type="evidence" value="ECO:0007669"/>
    <property type="project" value="UniProtKB-KW"/>
</dbReference>
<name>A0A1E3A547_9FIRM</name>
<organism evidence="6 7">
    <name type="scientific">Eisenbergiella tayi</name>
    <dbReference type="NCBI Taxonomy" id="1432052"/>
    <lineage>
        <taxon>Bacteria</taxon>
        <taxon>Bacillati</taxon>
        <taxon>Bacillota</taxon>
        <taxon>Clostridia</taxon>
        <taxon>Lachnospirales</taxon>
        <taxon>Lachnospiraceae</taxon>
        <taxon>Eisenbergiella</taxon>
    </lineage>
</organism>
<dbReference type="PROSITE" id="PS00523">
    <property type="entry name" value="SULFATASE_1"/>
    <property type="match status" value="1"/>
</dbReference>
<dbReference type="InterPro" id="IPR050738">
    <property type="entry name" value="Sulfatase"/>
</dbReference>
<keyword evidence="2" id="KW-0479">Metal-binding</keyword>
<gene>
    <name evidence="6" type="ORF">BEI61_04673</name>
</gene>
<evidence type="ECO:0000256" key="4">
    <source>
        <dbReference type="ARBA" id="ARBA00022837"/>
    </source>
</evidence>
<dbReference type="SUPFAM" id="SSF53649">
    <property type="entry name" value="Alkaline phosphatase-like"/>
    <property type="match status" value="1"/>
</dbReference>
<evidence type="ECO:0000313" key="7">
    <source>
        <dbReference type="Proteomes" id="UP000094067"/>
    </source>
</evidence>
<proteinExistence type="inferred from homology"/>
<dbReference type="InterPro" id="IPR017850">
    <property type="entry name" value="Alkaline_phosphatase_core_sf"/>
</dbReference>
<feature type="domain" description="Sulfatase N-terminal" evidence="5">
    <location>
        <begin position="2"/>
        <end position="339"/>
    </location>
</feature>
<dbReference type="PANTHER" id="PTHR42693">
    <property type="entry name" value="ARYLSULFATASE FAMILY MEMBER"/>
    <property type="match status" value="1"/>
</dbReference>
<protein>
    <submittedName>
        <fullName evidence="6">Arylsulfatase</fullName>
        <ecNumber evidence="6">3.1.6.1</ecNumber>
    </submittedName>
</protein>
<dbReference type="EC" id="3.1.6.1" evidence="6"/>
<dbReference type="RefSeq" id="WP_069154190.1">
    <property type="nucleotide sequence ID" value="NZ_MCGH01000003.1"/>
</dbReference>
<evidence type="ECO:0000313" key="6">
    <source>
        <dbReference type="EMBL" id="ODM03870.1"/>
    </source>
</evidence>
<dbReference type="PROSITE" id="PS00149">
    <property type="entry name" value="SULFATASE_2"/>
    <property type="match status" value="1"/>
</dbReference>
<dbReference type="PATRIC" id="fig|1432052.4.peg.5187"/>
<keyword evidence="3 6" id="KW-0378">Hydrolase</keyword>
<evidence type="ECO:0000256" key="1">
    <source>
        <dbReference type="ARBA" id="ARBA00008779"/>
    </source>
</evidence>
<dbReference type="PANTHER" id="PTHR42693:SF53">
    <property type="entry name" value="ENDO-4-O-SULFATASE"/>
    <property type="match status" value="1"/>
</dbReference>
<reference evidence="6 7" key="1">
    <citation type="submission" date="2016-07" db="EMBL/GenBank/DDBJ databases">
        <title>Characterization of isolates of Eisenbergiella tayi derived from blood cultures, using whole genome sequencing.</title>
        <authorList>
            <person name="Burdz T."/>
            <person name="Wiebe D."/>
            <person name="Huynh C."/>
            <person name="Bernard K."/>
        </authorList>
    </citation>
    <scope>NUCLEOTIDE SEQUENCE [LARGE SCALE GENOMIC DNA]</scope>
    <source>
        <strain evidence="6 7">NML 110608</strain>
    </source>
</reference>
<keyword evidence="4" id="KW-0106">Calcium</keyword>
<dbReference type="Pfam" id="PF00884">
    <property type="entry name" value="Sulfatase"/>
    <property type="match status" value="1"/>
</dbReference>
<dbReference type="EMBL" id="MCGH01000003">
    <property type="protein sequence ID" value="ODM03870.1"/>
    <property type="molecule type" value="Genomic_DNA"/>
</dbReference>
<comment type="caution">
    <text evidence="6">The sequence shown here is derived from an EMBL/GenBank/DDBJ whole genome shotgun (WGS) entry which is preliminary data.</text>
</comment>
<dbReference type="InterPro" id="IPR000917">
    <property type="entry name" value="Sulfatase_N"/>
</dbReference>
<evidence type="ECO:0000256" key="3">
    <source>
        <dbReference type="ARBA" id="ARBA00022801"/>
    </source>
</evidence>
<evidence type="ECO:0000256" key="2">
    <source>
        <dbReference type="ARBA" id="ARBA00022723"/>
    </source>
</evidence>
<dbReference type="AlphaFoldDB" id="A0A1E3A547"/>
<sequence length="454" mass="52397">MKNVLIIMTDQLRRDVLGCYGGKEVETPYIDSLAEEGILLENCYTPSAVCTPSRGCFMTGRYPHNNGAISNGRPVGAKEHGFAEAFREAGYVTGYAGKWHLGDHRELGDSLEDCSRLGFDRWDYRVEFGHCKSVKEKDGKLILSREVGDEHSYTTDWLADETLRFIKGQKDGRPFLFMVSMPDPHQPFRVRKPYDTMFDPLQMEIPETFYEEELPDWAEQDEWGRRHYFPTGLFEREDHFRRLKAQYLGAVKCIDDNVGKILDGLREAKLLEDTVVIFTTDHGEYLGEHGLMEKNNLYESVYHIPMLIRLPGCGKKGFRSPVWLRMTDFAPTLAGLLGIPYRFPCDGGDLSEELMEGREGRKEVCIFPSDVPRTGIITEDYELAYVGRGYRGGMFHDHILFDRKRDPMQRVNLFGRPEYAGITEVLTEKIREYHRRYRTPDSLLPVEVRNLQED</sequence>
<dbReference type="Gene3D" id="3.40.720.10">
    <property type="entry name" value="Alkaline Phosphatase, subunit A"/>
    <property type="match status" value="1"/>
</dbReference>
<accession>A0A1E3A547</accession>
<dbReference type="Proteomes" id="UP000094067">
    <property type="component" value="Unassembled WGS sequence"/>
</dbReference>
<comment type="similarity">
    <text evidence="1">Belongs to the sulfatase family.</text>
</comment>
<dbReference type="GO" id="GO:0004065">
    <property type="term" value="F:arylsulfatase activity"/>
    <property type="evidence" value="ECO:0007669"/>
    <property type="project" value="UniProtKB-EC"/>
</dbReference>
<dbReference type="InterPro" id="IPR024607">
    <property type="entry name" value="Sulfatase_CS"/>
</dbReference>
<evidence type="ECO:0000259" key="5">
    <source>
        <dbReference type="Pfam" id="PF00884"/>
    </source>
</evidence>